<feature type="non-terminal residue" evidence="1">
    <location>
        <position position="1"/>
    </location>
</feature>
<protein>
    <submittedName>
        <fullName evidence="1">9132_t:CDS:1</fullName>
    </submittedName>
</protein>
<sequence>AVIVSAADVKGKWFDRIVLIIFENTNYSTAIADPYFKSLTTQSDGVLFSNFNAVAHPSLPNYIAQISGSTFGILDDNNYDLGDTNLVDLLEDKGISWKAYAENYPENCFLNATGGWKQRYARKHVPFLFFTSVSQNTTRCAKIVNSTRLDNDIESNSVPQLVYYTPNLDNDAHDTNTTFASTWFKGWLEPKLSKPAFTNNTLFFITFDESENPNDTMNHIYSAMFGTPVKTDGNNHDDTTHYTHYSYLRTVEDNWSLGSLNRNDSNATPFTKYLKGN</sequence>
<evidence type="ECO:0000313" key="1">
    <source>
        <dbReference type="EMBL" id="CAG8468496.1"/>
    </source>
</evidence>
<keyword evidence="2" id="KW-1185">Reference proteome</keyword>
<organism evidence="1 2">
    <name type="scientific">Scutellospora calospora</name>
    <dbReference type="NCBI Taxonomy" id="85575"/>
    <lineage>
        <taxon>Eukaryota</taxon>
        <taxon>Fungi</taxon>
        <taxon>Fungi incertae sedis</taxon>
        <taxon>Mucoromycota</taxon>
        <taxon>Glomeromycotina</taxon>
        <taxon>Glomeromycetes</taxon>
        <taxon>Diversisporales</taxon>
        <taxon>Gigasporaceae</taxon>
        <taxon>Scutellospora</taxon>
    </lineage>
</organism>
<proteinExistence type="predicted"/>
<gene>
    <name evidence="1" type="ORF">SCALOS_LOCUS1924</name>
</gene>
<name>A0ACA9KEJ1_9GLOM</name>
<evidence type="ECO:0000313" key="2">
    <source>
        <dbReference type="Proteomes" id="UP000789860"/>
    </source>
</evidence>
<comment type="caution">
    <text evidence="1">The sequence shown here is derived from an EMBL/GenBank/DDBJ whole genome shotgun (WGS) entry which is preliminary data.</text>
</comment>
<reference evidence="1" key="1">
    <citation type="submission" date="2021-06" db="EMBL/GenBank/DDBJ databases">
        <authorList>
            <person name="Kallberg Y."/>
            <person name="Tangrot J."/>
            <person name="Rosling A."/>
        </authorList>
    </citation>
    <scope>NUCLEOTIDE SEQUENCE</scope>
    <source>
        <strain evidence="1">AU212A</strain>
    </source>
</reference>
<dbReference type="EMBL" id="CAJVPM010001526">
    <property type="protein sequence ID" value="CAG8468496.1"/>
    <property type="molecule type" value="Genomic_DNA"/>
</dbReference>
<accession>A0ACA9KEJ1</accession>
<dbReference type="Proteomes" id="UP000789860">
    <property type="component" value="Unassembled WGS sequence"/>
</dbReference>